<dbReference type="AlphaFoldDB" id="K6V390"/>
<accession>K6V390</accession>
<reference evidence="1 2" key="1">
    <citation type="journal article" date="2012" name="Nat. Genet.">
        <title>Plasmodium cynomolgi genome sequences provide insight into Plasmodium vivax and the monkey malaria clade.</title>
        <authorList>
            <person name="Tachibana S."/>
            <person name="Sullivan S.A."/>
            <person name="Kawai S."/>
            <person name="Nakamura S."/>
            <person name="Kim H.R."/>
            <person name="Goto N."/>
            <person name="Arisue N."/>
            <person name="Palacpac N.M.Q."/>
            <person name="Honma H."/>
            <person name="Yagi M."/>
            <person name="Tougan T."/>
            <person name="Katakai Y."/>
            <person name="Kaneko O."/>
            <person name="Mita T."/>
            <person name="Kita K."/>
            <person name="Yasutomi Y."/>
            <person name="Sutton P.L."/>
            <person name="Shakhbatyan R."/>
            <person name="Horii T."/>
            <person name="Yasunaga T."/>
            <person name="Barnwell J.W."/>
            <person name="Escalante A.A."/>
            <person name="Carlton J.M."/>
            <person name="Tanabe K."/>
        </authorList>
    </citation>
    <scope>NUCLEOTIDE SEQUENCE [LARGE SCALE GENOMIC DNA]</scope>
    <source>
        <strain evidence="1 2">B</strain>
    </source>
</reference>
<sequence length="224" mass="25772">TEVESKDKVIIFEETLNINTRCTYLNKWLYYFIKIYSVPEEFIRKIFEAVDDLKDLLSKNGKYTKCYYESYTNNEDIIGEILMGERPEQYQPCLKYIYDCVNTYKKLNPIYCNNAYLDSKYSKLCSGIQSFIVTYKGLSEIGSLKKKLPDLDSTLQEFRAALQPSGETDTSTTEQTIFFSGPLKSKITTGVTAGVGACAFLGILYKVNTNYYIYRNITSLIFCL</sequence>
<dbReference type="EMBL" id="DF157915">
    <property type="protein sequence ID" value="GAB69830.1"/>
    <property type="molecule type" value="Genomic_DNA"/>
</dbReference>
<organism evidence="1 2">
    <name type="scientific">Plasmodium cynomolgi (strain B)</name>
    <dbReference type="NCBI Taxonomy" id="1120755"/>
    <lineage>
        <taxon>Eukaryota</taxon>
        <taxon>Sar</taxon>
        <taxon>Alveolata</taxon>
        <taxon>Apicomplexa</taxon>
        <taxon>Aconoidasida</taxon>
        <taxon>Haemosporida</taxon>
        <taxon>Plasmodiidae</taxon>
        <taxon>Plasmodium</taxon>
        <taxon>Plasmodium (Plasmodium)</taxon>
    </lineage>
</organism>
<dbReference type="RefSeq" id="XP_004228048.1">
    <property type="nucleotide sequence ID" value="XM_004228000.1"/>
</dbReference>
<dbReference type="OrthoDB" id="386563at2759"/>
<dbReference type="VEuPathDB" id="PlasmoDB:PCYB_005790"/>
<dbReference type="KEGG" id="pcy:PCYB_005790"/>
<evidence type="ECO:0000313" key="1">
    <source>
        <dbReference type="EMBL" id="GAB69830.1"/>
    </source>
</evidence>
<keyword evidence="2" id="KW-1185">Reference proteome</keyword>
<proteinExistence type="predicted"/>
<gene>
    <name evidence="1" type="ORF">PCYB_005790</name>
</gene>
<name>K6V390_PLACD</name>
<feature type="non-terminal residue" evidence="1">
    <location>
        <position position="1"/>
    </location>
</feature>
<dbReference type="GeneID" id="14696372"/>
<evidence type="ECO:0000313" key="2">
    <source>
        <dbReference type="Proteomes" id="UP000006319"/>
    </source>
</evidence>
<protein>
    <submittedName>
        <fullName evidence="1">Uncharacterized protein</fullName>
    </submittedName>
</protein>
<feature type="non-terminal residue" evidence="1">
    <location>
        <position position="224"/>
    </location>
</feature>
<dbReference type="Proteomes" id="UP000006319">
    <property type="component" value="Unassembled WGS sequence"/>
</dbReference>